<dbReference type="AlphaFoldDB" id="A0A2M7TX30"/>
<organism evidence="1 2">
    <name type="scientific">Candidatus Roizmanbacteria bacterium CG_4_10_14_0_2_um_filter_39_13</name>
    <dbReference type="NCBI Taxonomy" id="1974825"/>
    <lineage>
        <taxon>Bacteria</taxon>
        <taxon>Candidatus Roizmaniibacteriota</taxon>
    </lineage>
</organism>
<dbReference type="EMBL" id="PFOB01000057">
    <property type="protein sequence ID" value="PIZ62378.1"/>
    <property type="molecule type" value="Genomic_DNA"/>
</dbReference>
<gene>
    <name evidence="1" type="ORF">COY16_04555</name>
</gene>
<protein>
    <recommendedName>
        <fullName evidence="3">PIG-L family deacetylase</fullName>
    </recommendedName>
</protein>
<sequence>MHTHDTIFSNKQNILFVMAHPDDILVYYAALVSKLQKDNKNVFVLTVSNGARGSRENEISEEKLAQQRLDEEVAALKFLGVPQENIYFLHYKDGEIESNYKLIGEISRYIRKVKADIACTHEPTAIYQQTYNKEGFFVQHRDHRKVAEAVIDSAYPFSRDRSFFPEHAKERIEPHTFYDIVMTDEIGSNFELDYTEELEIKKSAMRFHKSQFSEDVINEIVDSVKFDGRYMERYFYVNLLW</sequence>
<dbReference type="InterPro" id="IPR024078">
    <property type="entry name" value="LmbE-like_dom_sf"/>
</dbReference>
<reference evidence="2" key="1">
    <citation type="submission" date="2017-09" db="EMBL/GenBank/DDBJ databases">
        <title>Depth-based differentiation of microbial function through sediment-hosted aquifers and enrichment of novel symbionts in the deep terrestrial subsurface.</title>
        <authorList>
            <person name="Probst A.J."/>
            <person name="Ladd B."/>
            <person name="Jarett J.K."/>
            <person name="Geller-Mcgrath D.E."/>
            <person name="Sieber C.M.K."/>
            <person name="Emerson J.B."/>
            <person name="Anantharaman K."/>
            <person name="Thomas B.C."/>
            <person name="Malmstrom R."/>
            <person name="Stieglmeier M."/>
            <person name="Klingl A."/>
            <person name="Woyke T."/>
            <person name="Ryan C.M."/>
            <person name="Banfield J.F."/>
        </authorList>
    </citation>
    <scope>NUCLEOTIDE SEQUENCE [LARGE SCALE GENOMIC DNA]</scope>
</reference>
<dbReference type="PANTHER" id="PTHR12993:SF11">
    <property type="entry name" value="N-ACETYLGLUCOSAMINYL-PHOSPHATIDYLINOSITOL DE-N-ACETYLASE"/>
    <property type="match status" value="1"/>
</dbReference>
<evidence type="ECO:0008006" key="3">
    <source>
        <dbReference type="Google" id="ProtNLM"/>
    </source>
</evidence>
<dbReference type="GO" id="GO:0016811">
    <property type="term" value="F:hydrolase activity, acting on carbon-nitrogen (but not peptide) bonds, in linear amides"/>
    <property type="evidence" value="ECO:0007669"/>
    <property type="project" value="TreeGrafter"/>
</dbReference>
<dbReference type="SUPFAM" id="SSF102588">
    <property type="entry name" value="LmbE-like"/>
    <property type="match status" value="1"/>
</dbReference>
<name>A0A2M7TX30_9BACT</name>
<dbReference type="InterPro" id="IPR003737">
    <property type="entry name" value="GlcNAc_PI_deacetylase-related"/>
</dbReference>
<evidence type="ECO:0000313" key="1">
    <source>
        <dbReference type="EMBL" id="PIZ62378.1"/>
    </source>
</evidence>
<dbReference type="PANTHER" id="PTHR12993">
    <property type="entry name" value="N-ACETYLGLUCOSAMINYL-PHOSPHATIDYLINOSITOL DE-N-ACETYLASE-RELATED"/>
    <property type="match status" value="1"/>
</dbReference>
<dbReference type="Pfam" id="PF02585">
    <property type="entry name" value="PIG-L"/>
    <property type="match status" value="1"/>
</dbReference>
<accession>A0A2M7TX30</accession>
<dbReference type="Proteomes" id="UP000228503">
    <property type="component" value="Unassembled WGS sequence"/>
</dbReference>
<dbReference type="Gene3D" id="3.40.50.10320">
    <property type="entry name" value="LmbE-like"/>
    <property type="match status" value="1"/>
</dbReference>
<evidence type="ECO:0000313" key="2">
    <source>
        <dbReference type="Proteomes" id="UP000228503"/>
    </source>
</evidence>
<comment type="caution">
    <text evidence="1">The sequence shown here is derived from an EMBL/GenBank/DDBJ whole genome shotgun (WGS) entry which is preliminary data.</text>
</comment>
<proteinExistence type="predicted"/>